<dbReference type="SUPFAM" id="SSF56524">
    <property type="entry name" value="Oxidoreductase molybdopterin-binding domain"/>
    <property type="match status" value="1"/>
</dbReference>
<evidence type="ECO:0000256" key="1">
    <source>
        <dbReference type="SAM" id="SignalP"/>
    </source>
</evidence>
<dbReference type="OrthoDB" id="9798763at2"/>
<dbReference type="STRING" id="538381.GCA_001696535_01739"/>
<evidence type="ECO:0008006" key="4">
    <source>
        <dbReference type="Google" id="ProtNLM"/>
    </source>
</evidence>
<keyword evidence="3" id="KW-1185">Reference proteome</keyword>
<dbReference type="InterPro" id="IPR036374">
    <property type="entry name" value="OxRdtase_Mopterin-bd_sf"/>
</dbReference>
<organism evidence="2 3">
    <name type="scientific">Stappia indica</name>
    <dbReference type="NCBI Taxonomy" id="538381"/>
    <lineage>
        <taxon>Bacteria</taxon>
        <taxon>Pseudomonadati</taxon>
        <taxon>Pseudomonadota</taxon>
        <taxon>Alphaproteobacteria</taxon>
        <taxon>Hyphomicrobiales</taxon>
        <taxon>Stappiaceae</taxon>
        <taxon>Stappia</taxon>
    </lineage>
</organism>
<gene>
    <name evidence="2" type="ORF">SAMN05421512_111108</name>
</gene>
<accession>A0A285TLF6</accession>
<feature type="signal peptide" evidence="1">
    <location>
        <begin position="1"/>
        <end position="25"/>
    </location>
</feature>
<proteinExistence type="predicted"/>
<evidence type="ECO:0000313" key="3">
    <source>
        <dbReference type="Proteomes" id="UP000219331"/>
    </source>
</evidence>
<sequence length="168" mass="18475">MSIARMFAALLGAAVFLAGSLSAQAAGLAPSDRVTAAGTILLRHGGVTRDLSLDEIERLPMVEIRGRASPDEPLIEFRGVLLSEFVRMIGASEAKGLVVRASDGYSADIPRGDWERWPIVVATRAGQDRLTLRQRGPARIIYPVDQYPELDTRTYADRSVWLIVEIEW</sequence>
<name>A0A285TLF6_9HYPH</name>
<dbReference type="AlphaFoldDB" id="A0A285TLF6"/>
<reference evidence="2 3" key="1">
    <citation type="submission" date="2017-08" db="EMBL/GenBank/DDBJ databases">
        <authorList>
            <person name="de Groot N.N."/>
        </authorList>
    </citation>
    <scope>NUCLEOTIDE SEQUENCE [LARGE SCALE GENOMIC DNA]</scope>
    <source>
        <strain evidence="2 3">USBA 352</strain>
    </source>
</reference>
<feature type="chain" id="PRO_5012786738" description="Oxidoreductase molybdopterin-binding domain-containing protein" evidence="1">
    <location>
        <begin position="26"/>
        <end position="168"/>
    </location>
</feature>
<keyword evidence="1" id="KW-0732">Signal</keyword>
<dbReference type="EMBL" id="OBML01000011">
    <property type="protein sequence ID" value="SOC21546.1"/>
    <property type="molecule type" value="Genomic_DNA"/>
</dbReference>
<dbReference type="Proteomes" id="UP000219331">
    <property type="component" value="Unassembled WGS sequence"/>
</dbReference>
<protein>
    <recommendedName>
        <fullName evidence="4">Oxidoreductase molybdopterin-binding domain-containing protein</fullName>
    </recommendedName>
</protein>
<evidence type="ECO:0000313" key="2">
    <source>
        <dbReference type="EMBL" id="SOC21546.1"/>
    </source>
</evidence>
<dbReference type="RefSeq" id="WP_141402628.1">
    <property type="nucleotide sequence ID" value="NZ_OBML01000011.1"/>
</dbReference>